<accession>A0A6J5N7V1</accession>
<gene>
    <name evidence="2" type="ORF">UFOVP605_58</name>
</gene>
<evidence type="ECO:0000259" key="1">
    <source>
        <dbReference type="Pfam" id="PF16190"/>
    </source>
</evidence>
<proteinExistence type="predicted"/>
<protein>
    <submittedName>
        <fullName evidence="2">Phage tail tube protein 3</fullName>
    </submittedName>
</protein>
<sequence>MAIKAQSARLQAESTRAAAKTITAITLANPPVVSSATHGFTAGQIVYIENIAGMVELNGRAFVVANPAAGTFELKGINATGYTAYTSGGSASLITLTDIAEVTSVSGFDGEASEIDTTNLRSTAKEYLVGLQDFGNVSLNVLLNNGDAGQTLLRTIKGSASAKVFSLTLSDAKVSAFVGLVKQFSFDASADAAVTGQVSIRVTGEPSWFA</sequence>
<dbReference type="InterPro" id="IPR032418">
    <property type="entry name" value="E1_FCCH"/>
</dbReference>
<dbReference type="Pfam" id="PF16190">
    <property type="entry name" value="E1_FCCH"/>
    <property type="match status" value="1"/>
</dbReference>
<dbReference type="Gene3D" id="4.10.410.40">
    <property type="match status" value="1"/>
</dbReference>
<feature type="domain" description="Ubiquitin-activating enzyme E1 FCCH" evidence="1">
    <location>
        <begin position="34"/>
        <end position="91"/>
    </location>
</feature>
<reference evidence="2" key="1">
    <citation type="submission" date="2020-04" db="EMBL/GenBank/DDBJ databases">
        <authorList>
            <person name="Chiriac C."/>
            <person name="Salcher M."/>
            <person name="Ghai R."/>
            <person name="Kavagutti S V."/>
        </authorList>
    </citation>
    <scope>NUCLEOTIDE SEQUENCE</scope>
</reference>
<dbReference type="Pfam" id="PF16460">
    <property type="entry name" value="Phage_TTP_11"/>
    <property type="match status" value="1"/>
</dbReference>
<dbReference type="InterPro" id="IPR032495">
    <property type="entry name" value="Phage_TTP_11"/>
</dbReference>
<evidence type="ECO:0000313" key="2">
    <source>
        <dbReference type="EMBL" id="CAB4153273.1"/>
    </source>
</evidence>
<name>A0A6J5N7V1_9CAUD</name>
<dbReference type="EMBL" id="LR796592">
    <property type="protein sequence ID" value="CAB4153273.1"/>
    <property type="molecule type" value="Genomic_DNA"/>
</dbReference>
<organism evidence="2">
    <name type="scientific">uncultured Caudovirales phage</name>
    <dbReference type="NCBI Taxonomy" id="2100421"/>
    <lineage>
        <taxon>Viruses</taxon>
        <taxon>Duplodnaviria</taxon>
        <taxon>Heunggongvirae</taxon>
        <taxon>Uroviricota</taxon>
        <taxon>Caudoviricetes</taxon>
        <taxon>Peduoviridae</taxon>
        <taxon>Maltschvirus</taxon>
        <taxon>Maltschvirus maltsch</taxon>
    </lineage>
</organism>